<proteinExistence type="predicted"/>
<dbReference type="PANTHER" id="PTHR23531">
    <property type="entry name" value="QUINOLENE RESISTANCE PROTEIN NORA"/>
    <property type="match status" value="1"/>
</dbReference>
<gene>
    <name evidence="6" type="ordered locus">RL1956</name>
</gene>
<reference evidence="6 7" key="1">
    <citation type="journal article" date="2006" name="Genome Biol.">
        <title>The genome of Rhizobium leguminosarum has recognizable core and accessory components.</title>
        <authorList>
            <person name="Young J.W."/>
            <person name="Crossman L.C."/>
            <person name="Johnston A.W.B."/>
            <person name="Thomson N.R."/>
            <person name="Ghazoui Z.F."/>
            <person name="Hull K.H."/>
            <person name="Wexler M."/>
            <person name="Curson A.R.J."/>
            <person name="Todd J.D."/>
            <person name="Poole P.S."/>
            <person name="Mauchline T.H."/>
            <person name="East A.K."/>
            <person name="Quail M.A."/>
            <person name="Churcher C."/>
            <person name="Arrowsmith C."/>
            <person name="Cherevach A."/>
            <person name="Chillingworth T."/>
            <person name="Clarke K."/>
            <person name="Cronin A."/>
            <person name="Davis P."/>
            <person name="Fraser A."/>
            <person name="Hance Z."/>
            <person name="Hauser H."/>
            <person name="Jagels K."/>
            <person name="Moule S."/>
            <person name="Mungall K."/>
            <person name="Norbertczak H."/>
            <person name="Rabbinowitsch E."/>
            <person name="Sanders M."/>
            <person name="Simmonds M."/>
            <person name="Whitehead S."/>
            <person name="Parkhill J."/>
        </authorList>
    </citation>
    <scope>NUCLEOTIDE SEQUENCE [LARGE SCALE GENOMIC DNA]</scope>
    <source>
        <strain evidence="7">DSM 114642 / LMG 32736 / 3841</strain>
    </source>
</reference>
<feature type="transmembrane region" description="Helical" evidence="4">
    <location>
        <begin position="377"/>
        <end position="398"/>
    </location>
</feature>
<dbReference type="PANTHER" id="PTHR23531:SF1">
    <property type="entry name" value="QUINOLENE RESISTANCE PROTEIN NORA"/>
    <property type="match status" value="1"/>
</dbReference>
<keyword evidence="7" id="KW-1185">Reference proteome</keyword>
<evidence type="ECO:0000256" key="2">
    <source>
        <dbReference type="ARBA" id="ARBA00022989"/>
    </source>
</evidence>
<evidence type="ECO:0000313" key="7">
    <source>
        <dbReference type="Proteomes" id="UP000006575"/>
    </source>
</evidence>
<dbReference type="Gene3D" id="1.20.1250.20">
    <property type="entry name" value="MFS general substrate transporter like domains"/>
    <property type="match status" value="1"/>
</dbReference>
<dbReference type="AlphaFoldDB" id="Q1MHW1"/>
<evidence type="ECO:0000256" key="4">
    <source>
        <dbReference type="SAM" id="Phobius"/>
    </source>
</evidence>
<dbReference type="InterPro" id="IPR020846">
    <property type="entry name" value="MFS_dom"/>
</dbReference>
<dbReference type="EMBL" id="AM236080">
    <property type="protein sequence ID" value="CAK07449.1"/>
    <property type="molecule type" value="Genomic_DNA"/>
</dbReference>
<dbReference type="KEGG" id="rle:RL1956"/>
<feature type="transmembrane region" description="Helical" evidence="4">
    <location>
        <begin position="259"/>
        <end position="280"/>
    </location>
</feature>
<dbReference type="HOGENOM" id="CLU_050361_0_0_5"/>
<feature type="transmembrane region" description="Helical" evidence="4">
    <location>
        <begin position="147"/>
        <end position="166"/>
    </location>
</feature>
<protein>
    <submittedName>
        <fullName evidence="6">Transmembrane protein</fullName>
    </submittedName>
</protein>
<keyword evidence="2 4" id="KW-1133">Transmembrane helix</keyword>
<feature type="transmembrane region" description="Helical" evidence="4">
    <location>
        <begin position="349"/>
        <end position="371"/>
    </location>
</feature>
<dbReference type="Pfam" id="PF07690">
    <property type="entry name" value="MFS_1"/>
    <property type="match status" value="1"/>
</dbReference>
<feature type="transmembrane region" description="Helical" evidence="4">
    <location>
        <begin position="178"/>
        <end position="197"/>
    </location>
</feature>
<dbReference type="InterPro" id="IPR036259">
    <property type="entry name" value="MFS_trans_sf"/>
</dbReference>
<evidence type="ECO:0000256" key="3">
    <source>
        <dbReference type="ARBA" id="ARBA00023136"/>
    </source>
</evidence>
<feature type="transmembrane region" description="Helical" evidence="4">
    <location>
        <begin position="88"/>
        <end position="106"/>
    </location>
</feature>
<dbReference type="GO" id="GO:0022857">
    <property type="term" value="F:transmembrane transporter activity"/>
    <property type="evidence" value="ECO:0007669"/>
    <property type="project" value="InterPro"/>
</dbReference>
<dbReference type="EnsemblBacteria" id="CAK07449">
    <property type="protein sequence ID" value="CAK07449"/>
    <property type="gene ID" value="RL1956"/>
</dbReference>
<feature type="transmembrane region" description="Helical" evidence="4">
    <location>
        <begin position="227"/>
        <end position="247"/>
    </location>
</feature>
<keyword evidence="1 4" id="KW-0812">Transmembrane</keyword>
<evidence type="ECO:0000313" key="6">
    <source>
        <dbReference type="EMBL" id="CAK07449.1"/>
    </source>
</evidence>
<feature type="transmembrane region" description="Helical" evidence="4">
    <location>
        <begin position="24"/>
        <end position="44"/>
    </location>
</feature>
<dbReference type="InterPro" id="IPR011701">
    <property type="entry name" value="MFS"/>
</dbReference>
<organism evidence="6 7">
    <name type="scientific">Rhizobium johnstonii (strain DSM 114642 / LMG 32736 / 3841)</name>
    <name type="common">Rhizobium leguminosarum bv. viciae</name>
    <dbReference type="NCBI Taxonomy" id="216596"/>
    <lineage>
        <taxon>Bacteria</taxon>
        <taxon>Pseudomonadati</taxon>
        <taxon>Pseudomonadota</taxon>
        <taxon>Alphaproteobacteria</taxon>
        <taxon>Hyphomicrobiales</taxon>
        <taxon>Rhizobiaceae</taxon>
        <taxon>Rhizobium/Agrobacterium group</taxon>
        <taxon>Rhizobium</taxon>
        <taxon>Rhizobium johnstonii</taxon>
    </lineage>
</organism>
<dbReference type="eggNOG" id="COG2814">
    <property type="taxonomic scope" value="Bacteria"/>
</dbReference>
<feature type="transmembrane region" description="Helical" evidence="4">
    <location>
        <begin position="56"/>
        <end position="76"/>
    </location>
</feature>
<feature type="transmembrane region" description="Helical" evidence="4">
    <location>
        <begin position="313"/>
        <end position="337"/>
    </location>
</feature>
<name>Q1MHW1_RHIJ3</name>
<dbReference type="InterPro" id="IPR052714">
    <property type="entry name" value="MFS_Exporter"/>
</dbReference>
<sequence>MSFPARGVDMSDSVAAQKVDGGEFAVLCIGGFLLSIAYGVTFLIPVLVGERGGDEALAGLIISAATVSTVILVILSGHIADAIGSARAVAVSGLFLAASALGFAMVPSVGLSLMAVGFILGVGWGTFYALGPILVAAIVEPEHRIRFFALLSGSMMSGIGAGPIIGRVATIWSMPIEAAFAFAFLASLAGGALYFLLHIRLTNAGKILPHVNKISFGSAREVIGSRAIYSIIMVGIGGAIFGGLSSFQTSYAKAHGFDYSLFFIGFMSAAILSRLFVAGYVVKKDPLYSLLVLTSLTLASILLFLMLTSNQLAYLGGAAMLGVGYGLTYSVINGLAANEAPAGLMPQSLLLFSLAYSIGVFGFPLIAGNLIVSAGIQTMLCVLLLLAVLNLAIVLFRVAHRATQERNKASVRDNTSTL</sequence>
<dbReference type="Proteomes" id="UP000006575">
    <property type="component" value="Chromosome"/>
</dbReference>
<evidence type="ECO:0000259" key="5">
    <source>
        <dbReference type="PROSITE" id="PS50850"/>
    </source>
</evidence>
<feature type="transmembrane region" description="Helical" evidence="4">
    <location>
        <begin position="112"/>
        <end position="135"/>
    </location>
</feature>
<feature type="domain" description="Major facilitator superfamily (MFS) profile" evidence="5">
    <location>
        <begin position="23"/>
        <end position="402"/>
    </location>
</feature>
<dbReference type="SUPFAM" id="SSF103473">
    <property type="entry name" value="MFS general substrate transporter"/>
    <property type="match status" value="1"/>
</dbReference>
<dbReference type="PROSITE" id="PS50850">
    <property type="entry name" value="MFS"/>
    <property type="match status" value="1"/>
</dbReference>
<evidence type="ECO:0000256" key="1">
    <source>
        <dbReference type="ARBA" id="ARBA00022692"/>
    </source>
</evidence>
<feature type="transmembrane region" description="Helical" evidence="4">
    <location>
        <begin position="287"/>
        <end position="307"/>
    </location>
</feature>
<keyword evidence="3 4" id="KW-0472">Membrane</keyword>
<accession>Q1MHW1</accession>